<reference evidence="3 4" key="1">
    <citation type="journal article" date="2018" name="Plant J.">
        <title>Genome sequences of Chlorella sorokiniana UTEX 1602 and Micractinium conductrix SAG 241.80: implications to maltose excretion by a green alga.</title>
        <authorList>
            <person name="Arriola M.B."/>
            <person name="Velmurugan N."/>
            <person name="Zhang Y."/>
            <person name="Plunkett M.H."/>
            <person name="Hondzo H."/>
            <person name="Barney B.M."/>
        </authorList>
    </citation>
    <scope>NUCLEOTIDE SEQUENCE [LARGE SCALE GENOMIC DNA]</scope>
    <source>
        <strain evidence="4">UTEX 1602</strain>
    </source>
</reference>
<dbReference type="Proteomes" id="UP000239899">
    <property type="component" value="Unassembled WGS sequence"/>
</dbReference>
<gene>
    <name evidence="3" type="ORF">C2E21_8134</name>
</gene>
<keyword evidence="4" id="KW-1185">Reference proteome</keyword>
<dbReference type="AlphaFoldDB" id="A0A2P6TFK6"/>
<keyword evidence="1" id="KW-0175">Coiled coil</keyword>
<accession>A0A2P6TFK6</accession>
<evidence type="ECO:0000256" key="2">
    <source>
        <dbReference type="SAM" id="MobiDB-lite"/>
    </source>
</evidence>
<protein>
    <submittedName>
        <fullName evidence="3">Uncharacterized protein</fullName>
    </submittedName>
</protein>
<dbReference type="EMBL" id="LHPG02000018">
    <property type="protein sequence ID" value="PRW32879.1"/>
    <property type="molecule type" value="Genomic_DNA"/>
</dbReference>
<evidence type="ECO:0000256" key="1">
    <source>
        <dbReference type="SAM" id="Coils"/>
    </source>
</evidence>
<evidence type="ECO:0000313" key="4">
    <source>
        <dbReference type="Proteomes" id="UP000239899"/>
    </source>
</evidence>
<sequence>MEGSSQPAAAEPGGEPPVKRCRVEGEASVIDLTGAGSSQEEVEGQGRPSGPAPQPGQLLESQRLLAKAAELRKQVADGQAAREAAAAAAEVRRQAAAASIERAAPHVAAAEQRAREDAQAALESARSSIEAAAAAIMASAEQQAALSRALGQDGGAVQRQLERARAAAVAAAAAAKERLEGEVQEAVKTARARAEVAYGVVKAKREAAAAEAAAEASIAGWPAERCRLLQEAARLEQQAVPVVELEAQRGSALVQALATSGCLPLIAGCLGEAADKVRFALSCKALLRQYRQDQVAWLRGLHVSLSGDVAACEQQLQLWLQRVPPGSIASLSLVQQGAYDKEGALIAVTSALHQGLQALDI</sequence>
<proteinExistence type="predicted"/>
<name>A0A2P6TFK6_CHLSO</name>
<comment type="caution">
    <text evidence="3">The sequence shown here is derived from an EMBL/GenBank/DDBJ whole genome shotgun (WGS) entry which is preliminary data.</text>
</comment>
<feature type="region of interest" description="Disordered" evidence="2">
    <location>
        <begin position="1"/>
        <end position="58"/>
    </location>
</feature>
<feature type="coiled-coil region" evidence="1">
    <location>
        <begin position="108"/>
        <end position="135"/>
    </location>
</feature>
<organism evidence="3 4">
    <name type="scientific">Chlorella sorokiniana</name>
    <name type="common">Freshwater green alga</name>
    <dbReference type="NCBI Taxonomy" id="3076"/>
    <lineage>
        <taxon>Eukaryota</taxon>
        <taxon>Viridiplantae</taxon>
        <taxon>Chlorophyta</taxon>
        <taxon>core chlorophytes</taxon>
        <taxon>Trebouxiophyceae</taxon>
        <taxon>Chlorellales</taxon>
        <taxon>Chlorellaceae</taxon>
        <taxon>Chlorella clade</taxon>
        <taxon>Chlorella</taxon>
    </lineage>
</organism>
<evidence type="ECO:0000313" key="3">
    <source>
        <dbReference type="EMBL" id="PRW32879.1"/>
    </source>
</evidence>